<proteinExistence type="predicted"/>
<dbReference type="Gene3D" id="1.20.120.1870">
    <property type="entry name" value="Fic/DOC protein, Fido domain"/>
    <property type="match status" value="1"/>
</dbReference>
<gene>
    <name evidence="1" type="ORF">G5C65_21485</name>
</gene>
<dbReference type="AlphaFoldDB" id="A0A6G4X180"/>
<sequence length="128" mass="13722">MTPSHIDFAWILEVARVAGADDPAPDDYGVPIAAVERHHAVLAGQDVYHGSYARAAALAHTLGRLRWLERDNLRIAVAVTHGYLRASGTGVRLTQEGVTALATELVSQKATAASVAAVLRSWPRDTED</sequence>
<dbReference type="RefSeq" id="WP_165300534.1">
    <property type="nucleotide sequence ID" value="NZ_JAAKZZ010000241.1"/>
</dbReference>
<name>A0A6G4X180_9ACTN</name>
<reference evidence="1 2" key="1">
    <citation type="submission" date="2020-02" db="EMBL/GenBank/DDBJ databases">
        <title>Whole-genome analyses of novel actinobacteria.</title>
        <authorList>
            <person name="Sahin N."/>
            <person name="Tatar D."/>
        </authorList>
    </citation>
    <scope>NUCLEOTIDE SEQUENCE [LARGE SCALE GENOMIC DNA]</scope>
    <source>
        <strain evidence="1 2">SB3404</strain>
    </source>
</reference>
<comment type="caution">
    <text evidence="1">The sequence shown here is derived from an EMBL/GenBank/DDBJ whole genome shotgun (WGS) entry which is preliminary data.</text>
</comment>
<evidence type="ECO:0000313" key="1">
    <source>
        <dbReference type="EMBL" id="NGO70882.1"/>
    </source>
</evidence>
<protein>
    <submittedName>
        <fullName evidence="1">Fic family toxin-antitoxin system, toxin component</fullName>
    </submittedName>
</protein>
<accession>A0A6G4X180</accession>
<dbReference type="InterPro" id="IPR053737">
    <property type="entry name" value="Type_II_TA_Toxin"/>
</dbReference>
<organism evidence="1 2">
    <name type="scientific">Streptomyces boncukensis</name>
    <dbReference type="NCBI Taxonomy" id="2711219"/>
    <lineage>
        <taxon>Bacteria</taxon>
        <taxon>Bacillati</taxon>
        <taxon>Actinomycetota</taxon>
        <taxon>Actinomycetes</taxon>
        <taxon>Kitasatosporales</taxon>
        <taxon>Streptomycetaceae</taxon>
        <taxon>Streptomyces</taxon>
    </lineage>
</organism>
<evidence type="ECO:0000313" key="2">
    <source>
        <dbReference type="Proteomes" id="UP000477722"/>
    </source>
</evidence>
<keyword evidence="2" id="KW-1185">Reference proteome</keyword>
<dbReference type="EMBL" id="JAAKZZ010000241">
    <property type="protein sequence ID" value="NGO70882.1"/>
    <property type="molecule type" value="Genomic_DNA"/>
</dbReference>
<dbReference type="Proteomes" id="UP000477722">
    <property type="component" value="Unassembled WGS sequence"/>
</dbReference>